<dbReference type="GeneID" id="37067664"/>
<sequence>MDPTQSPNSQPKHHLLTLPAEIRLLIYTFIFPPQTHIIQRKPILFPCAESNQPLPFHRNLMHPPPDFPICSQSHPSCSSLQSHILNVDMHIGNRTMVSSPHYPCPHSLTRNPALNLNFLATCHQVYREARHLLYQQTVFWTQEVGSFSNFMCCLKNWQVREIRHLRLRLPSDMGMDMYLWEWNEVFALIGRACSGLRSVGVEVHTIQPKSTWRDIFWDGGLLGLDRLRLEGLRFVVYKREGDTGLGTVYFDYQVGVFPPSDLLSSPLATTPVLEAPEAPGASETPEVISFHEVRNTLRHVQNVPITTEPGRLFLRLSPNLLPLYISNLIHMLPRRHHTHAEIRREDRYQREYVYHYAYPDDDTEQENPVFGFQFSEELKDDEQYIARGLARLRESRKRLARKAMEGGGGLGWVKKPEVRRGIQGKRVVLEGEEEEEEKAGDWRRRLTQETYAPFIEAFPMTPALPQKDLSKCCFHCRSRAKM</sequence>
<protein>
    <recommendedName>
        <fullName evidence="1">DUF7730 domain-containing protein</fullName>
    </recommendedName>
</protein>
<dbReference type="OrthoDB" id="5413827at2759"/>
<comment type="caution">
    <text evidence="2">The sequence shown here is derived from an EMBL/GenBank/DDBJ whole genome shotgun (WGS) entry which is preliminary data.</text>
</comment>
<proteinExistence type="predicted"/>
<dbReference type="PANTHER" id="PTHR38790">
    <property type="entry name" value="2EXR DOMAIN-CONTAINING PROTEIN-RELATED"/>
    <property type="match status" value="1"/>
</dbReference>
<dbReference type="AlphaFoldDB" id="A0A317VZX3"/>
<dbReference type="Pfam" id="PF24864">
    <property type="entry name" value="DUF7730"/>
    <property type="match status" value="1"/>
</dbReference>
<dbReference type="STRING" id="1448321.A0A317VZX3"/>
<dbReference type="InterPro" id="IPR056632">
    <property type="entry name" value="DUF7730"/>
</dbReference>
<gene>
    <name evidence="2" type="ORF">BO70DRAFT_380696</name>
</gene>
<dbReference type="EMBL" id="MSFL01000018">
    <property type="protein sequence ID" value="PWY77440.1"/>
    <property type="molecule type" value="Genomic_DNA"/>
</dbReference>
<feature type="domain" description="DUF7730" evidence="1">
    <location>
        <begin position="9"/>
        <end position="172"/>
    </location>
</feature>
<reference evidence="2 3" key="1">
    <citation type="submission" date="2016-12" db="EMBL/GenBank/DDBJ databases">
        <title>The genomes of Aspergillus section Nigri reveals drivers in fungal speciation.</title>
        <authorList>
            <consortium name="DOE Joint Genome Institute"/>
            <person name="Vesth T.C."/>
            <person name="Nybo J."/>
            <person name="Theobald S."/>
            <person name="Brandl J."/>
            <person name="Frisvad J.C."/>
            <person name="Nielsen K.F."/>
            <person name="Lyhne E.K."/>
            <person name="Kogle M.E."/>
            <person name="Kuo A."/>
            <person name="Riley R."/>
            <person name="Clum A."/>
            <person name="Nolan M."/>
            <person name="Lipzen A."/>
            <person name="Salamov A."/>
            <person name="Henrissat B."/>
            <person name="Wiebenga A."/>
            <person name="De Vries R.P."/>
            <person name="Grigoriev I.V."/>
            <person name="Mortensen U.H."/>
            <person name="Andersen M.R."/>
            <person name="Baker S.E."/>
        </authorList>
    </citation>
    <scope>NUCLEOTIDE SEQUENCE [LARGE SCALE GENOMIC DNA]</scope>
    <source>
        <strain evidence="2 3">CBS 117.55</strain>
    </source>
</reference>
<dbReference type="Proteomes" id="UP000247233">
    <property type="component" value="Unassembled WGS sequence"/>
</dbReference>
<name>A0A317VZX3_9EURO</name>
<evidence type="ECO:0000313" key="2">
    <source>
        <dbReference type="EMBL" id="PWY77440.1"/>
    </source>
</evidence>
<accession>A0A317VZX3</accession>
<organism evidence="2 3">
    <name type="scientific">Aspergillus heteromorphus CBS 117.55</name>
    <dbReference type="NCBI Taxonomy" id="1448321"/>
    <lineage>
        <taxon>Eukaryota</taxon>
        <taxon>Fungi</taxon>
        <taxon>Dikarya</taxon>
        <taxon>Ascomycota</taxon>
        <taxon>Pezizomycotina</taxon>
        <taxon>Eurotiomycetes</taxon>
        <taxon>Eurotiomycetidae</taxon>
        <taxon>Eurotiales</taxon>
        <taxon>Aspergillaceae</taxon>
        <taxon>Aspergillus</taxon>
        <taxon>Aspergillus subgen. Circumdati</taxon>
    </lineage>
</organism>
<dbReference type="VEuPathDB" id="FungiDB:BO70DRAFT_380696"/>
<keyword evidence="3" id="KW-1185">Reference proteome</keyword>
<evidence type="ECO:0000313" key="3">
    <source>
        <dbReference type="Proteomes" id="UP000247233"/>
    </source>
</evidence>
<evidence type="ECO:0000259" key="1">
    <source>
        <dbReference type="Pfam" id="PF24864"/>
    </source>
</evidence>
<dbReference type="RefSeq" id="XP_025398013.1">
    <property type="nucleotide sequence ID" value="XM_025545427.1"/>
</dbReference>